<evidence type="ECO:0008006" key="4">
    <source>
        <dbReference type="Google" id="ProtNLM"/>
    </source>
</evidence>
<organism evidence="2 3">
    <name type="scientific">Marinobacter halodurans</name>
    <dbReference type="NCBI Taxonomy" id="2528979"/>
    <lineage>
        <taxon>Bacteria</taxon>
        <taxon>Pseudomonadati</taxon>
        <taxon>Pseudomonadota</taxon>
        <taxon>Gammaproteobacteria</taxon>
        <taxon>Pseudomonadales</taxon>
        <taxon>Marinobacteraceae</taxon>
        <taxon>Marinobacter</taxon>
    </lineage>
</organism>
<gene>
    <name evidence="2" type="ORF">EZI54_08350</name>
</gene>
<accession>A0ABY1ZLI9</accession>
<dbReference type="Gene3D" id="2.160.10.10">
    <property type="entry name" value="Hexapeptide repeat proteins"/>
    <property type="match status" value="1"/>
</dbReference>
<dbReference type="InterPro" id="IPR011004">
    <property type="entry name" value="Trimer_LpxA-like_sf"/>
</dbReference>
<comment type="caution">
    <text evidence="2">The sequence shown here is derived from an EMBL/GenBank/DDBJ whole genome shotgun (WGS) entry which is preliminary data.</text>
</comment>
<dbReference type="RefSeq" id="WP_131480931.1">
    <property type="nucleotide sequence ID" value="NZ_SJDL01000010.1"/>
</dbReference>
<dbReference type="SUPFAM" id="SSF51161">
    <property type="entry name" value="Trimeric LpxA-like enzymes"/>
    <property type="match status" value="1"/>
</dbReference>
<protein>
    <recommendedName>
        <fullName evidence="4">Acetyltransferase</fullName>
    </recommendedName>
</protein>
<dbReference type="EMBL" id="SJDL01000010">
    <property type="protein sequence ID" value="TBW56654.1"/>
    <property type="molecule type" value="Genomic_DNA"/>
</dbReference>
<dbReference type="Proteomes" id="UP000313645">
    <property type="component" value="Unassembled WGS sequence"/>
</dbReference>
<keyword evidence="3" id="KW-1185">Reference proteome</keyword>
<sequence>MKRDQLIIYGNGHMARMMAEIVSLQYEVVAFTVERRLIEFPTFRDLPLVPFEDVEERYAPSRYKMLVAVGYTGMNRIRIERCALARSKGYRLANFVDRSVRLYPSTELGDNNIILEYAVIHPWSQLGCANFLSSHVNLGHGTIMGDGGWLNSGVAIGGETRIGDRSVFGMNASAAHGIDVAPETFVAANTFLAKSSEAGDVLLSDQAIRHRFKSETFLRLMKVV</sequence>
<evidence type="ECO:0000313" key="3">
    <source>
        <dbReference type="Proteomes" id="UP000313645"/>
    </source>
</evidence>
<evidence type="ECO:0000313" key="2">
    <source>
        <dbReference type="EMBL" id="TBW56654.1"/>
    </source>
</evidence>
<comment type="similarity">
    <text evidence="1">Belongs to the transferase hexapeptide repeat family.</text>
</comment>
<dbReference type="PANTHER" id="PTHR43300">
    <property type="entry name" value="ACETYLTRANSFERASE"/>
    <property type="match status" value="1"/>
</dbReference>
<reference evidence="2 3" key="1">
    <citation type="submission" date="2019-02" db="EMBL/GenBank/DDBJ databases">
        <title>Marinobacter halodurans sp. nov., a marine bacterium isolated from sea tidal flat.</title>
        <authorList>
            <person name="Yoo Y."/>
            <person name="Lee D.W."/>
            <person name="Kim B.S."/>
            <person name="Kim J.-J."/>
        </authorList>
    </citation>
    <scope>NUCLEOTIDE SEQUENCE [LARGE SCALE GENOMIC DNA]</scope>
    <source>
        <strain evidence="2 3">YJ-S3-2</strain>
    </source>
</reference>
<dbReference type="InterPro" id="IPR050179">
    <property type="entry name" value="Trans_hexapeptide_repeat"/>
</dbReference>
<evidence type="ECO:0000256" key="1">
    <source>
        <dbReference type="ARBA" id="ARBA00007274"/>
    </source>
</evidence>
<proteinExistence type="inferred from homology"/>
<name>A0ABY1ZLI9_9GAMM</name>